<dbReference type="InterPro" id="IPR004360">
    <property type="entry name" value="Glyas_Fos-R_dOase_dom"/>
</dbReference>
<comment type="caution">
    <text evidence="2">The sequence shown here is derived from an EMBL/GenBank/DDBJ whole genome shotgun (WGS) entry which is preliminary data.</text>
</comment>
<dbReference type="AlphaFoldDB" id="K6YXX8"/>
<dbReference type="Proteomes" id="UP000006334">
    <property type="component" value="Unassembled WGS sequence"/>
</dbReference>
<dbReference type="RefSeq" id="WP_008845898.1">
    <property type="nucleotide sequence ID" value="NZ_BAEN01000065.1"/>
</dbReference>
<evidence type="ECO:0000313" key="3">
    <source>
        <dbReference type="Proteomes" id="UP000006334"/>
    </source>
</evidence>
<dbReference type="Pfam" id="PF00903">
    <property type="entry name" value="Glyoxalase"/>
    <property type="match status" value="1"/>
</dbReference>
<name>K6YXX8_9ALTE</name>
<accession>K6YXX8</accession>
<gene>
    <name evidence="2" type="ORF">GLIP_3481</name>
</gene>
<protein>
    <submittedName>
        <fullName evidence="2">Glyoxalase family protein</fullName>
    </submittedName>
</protein>
<dbReference type="PANTHER" id="PTHR36503">
    <property type="entry name" value="BLR2520 PROTEIN"/>
    <property type="match status" value="1"/>
</dbReference>
<dbReference type="OrthoDB" id="2719609at2"/>
<feature type="domain" description="Glyoxalase/fosfomycin resistance/dioxygenase" evidence="1">
    <location>
        <begin position="8"/>
        <end position="108"/>
    </location>
</feature>
<dbReference type="eggNOG" id="COG0346">
    <property type="taxonomic scope" value="Bacteria"/>
</dbReference>
<keyword evidence="3" id="KW-1185">Reference proteome</keyword>
<dbReference type="PANTHER" id="PTHR36503:SF1">
    <property type="entry name" value="BLR2520 PROTEIN"/>
    <property type="match status" value="1"/>
</dbReference>
<dbReference type="STRING" id="1127673.GLIP_3481"/>
<evidence type="ECO:0000313" key="2">
    <source>
        <dbReference type="EMBL" id="GAC16095.1"/>
    </source>
</evidence>
<evidence type="ECO:0000259" key="1">
    <source>
        <dbReference type="Pfam" id="PF00903"/>
    </source>
</evidence>
<sequence length="112" mass="12544">MELGQFSVSLTVKDIAKSKSFYEMLGFKTHEGCGSIEDKWLILQKDTTVIGLFEGMFEDNILTFNPTDVRAIEAHIEQSGYSLETKTQGQSGPSHCVLKDPDGNLIMFDQHQ</sequence>
<dbReference type="Gene3D" id="3.10.180.10">
    <property type="entry name" value="2,3-Dihydroxybiphenyl 1,2-Dioxygenase, domain 1"/>
    <property type="match status" value="1"/>
</dbReference>
<dbReference type="SUPFAM" id="SSF54593">
    <property type="entry name" value="Glyoxalase/Bleomycin resistance protein/Dihydroxybiphenyl dioxygenase"/>
    <property type="match status" value="1"/>
</dbReference>
<reference evidence="2 3" key="1">
    <citation type="journal article" date="2017" name="Antonie Van Leeuwenhoek">
        <title>Rhizobium rhizosphaerae sp. nov., a novel species isolated from rice rhizosphere.</title>
        <authorList>
            <person name="Zhao J.J."/>
            <person name="Zhang J."/>
            <person name="Zhang R.J."/>
            <person name="Zhang C.W."/>
            <person name="Yin H.Q."/>
            <person name="Zhang X.X."/>
        </authorList>
    </citation>
    <scope>NUCLEOTIDE SEQUENCE [LARGE SCALE GENOMIC DNA]</scope>
    <source>
        <strain evidence="2 3">E3</strain>
    </source>
</reference>
<dbReference type="InterPro" id="IPR029068">
    <property type="entry name" value="Glyas_Bleomycin-R_OHBP_Dase"/>
</dbReference>
<dbReference type="EMBL" id="BAEN01000065">
    <property type="protein sequence ID" value="GAC16095.1"/>
    <property type="molecule type" value="Genomic_DNA"/>
</dbReference>
<organism evidence="2 3">
    <name type="scientific">Aliiglaciecola lipolytica E3</name>
    <dbReference type="NCBI Taxonomy" id="1127673"/>
    <lineage>
        <taxon>Bacteria</taxon>
        <taxon>Pseudomonadati</taxon>
        <taxon>Pseudomonadota</taxon>
        <taxon>Gammaproteobacteria</taxon>
        <taxon>Alteromonadales</taxon>
        <taxon>Alteromonadaceae</taxon>
        <taxon>Aliiglaciecola</taxon>
    </lineage>
</organism>
<proteinExistence type="predicted"/>